<accession>A0AAW9FLK1</accession>
<protein>
    <recommendedName>
        <fullName evidence="5">Nitrile hydratase subunit beta</fullName>
        <shortName evidence="5">NHase</shortName>
        <ecNumber evidence="5">4.2.1.84</ecNumber>
    </recommendedName>
</protein>
<reference evidence="8" key="1">
    <citation type="journal article" date="2023" name="Phytobiomes J">
        <title>Deciphering the key players within the bacterial microbiota associated with aerial crown gall tumors on rhododendron: Insights into the gallobiome.</title>
        <authorList>
            <person name="Kuzmanovic N."/>
            <person name="Nesme J."/>
            <person name="Wolf J."/>
            <person name="Neumann-Schaal M."/>
            <person name="Petersen J."/>
            <person name="Fernandez-Gnecco G."/>
            <person name="Sproeer C."/>
            <person name="Bunk B."/>
            <person name="Overmann J."/>
            <person name="Sorensen S.J."/>
            <person name="Idczak E."/>
            <person name="Smalla K."/>
        </authorList>
    </citation>
    <scope>NUCLEOTIDE SEQUENCE</scope>
    <source>
        <strain evidence="8">Rho-11.1</strain>
    </source>
</reference>
<name>A0AAW9FLK1_9HYPH</name>
<dbReference type="GO" id="GO:0018822">
    <property type="term" value="F:nitrile hydratase activity"/>
    <property type="evidence" value="ECO:0007669"/>
    <property type="project" value="UniProtKB-EC"/>
</dbReference>
<dbReference type="Gene3D" id="2.30.30.50">
    <property type="match status" value="1"/>
</dbReference>
<dbReference type="NCBIfam" id="TIGR03888">
    <property type="entry name" value="nitrile_beta"/>
    <property type="match status" value="1"/>
</dbReference>
<evidence type="ECO:0000256" key="5">
    <source>
        <dbReference type="PIRNR" id="PIRNR001427"/>
    </source>
</evidence>
<gene>
    <name evidence="8" type="primary">nthB</name>
    <name evidence="8" type="ORF">RMR22_19570</name>
</gene>
<comment type="caution">
    <text evidence="8">The sequence shown here is derived from an EMBL/GenBank/DDBJ whole genome shotgun (WGS) entry which is preliminary data.</text>
</comment>
<comment type="similarity">
    <text evidence="2 5">Belongs to the nitrile hydratase subunit beta family.</text>
</comment>
<dbReference type="GO" id="GO:0046914">
    <property type="term" value="F:transition metal ion binding"/>
    <property type="evidence" value="ECO:0007669"/>
    <property type="project" value="InterPro"/>
</dbReference>
<dbReference type="PIRSF" id="PIRSF001427">
    <property type="entry name" value="NHase_beta"/>
    <property type="match status" value="1"/>
</dbReference>
<dbReference type="Pfam" id="PF02211">
    <property type="entry name" value="NHase_beta_C"/>
    <property type="match status" value="1"/>
</dbReference>
<comment type="catalytic activity">
    <reaction evidence="4 5">
        <text>an aliphatic primary amide = an aliphatic nitrile + H2O</text>
        <dbReference type="Rhea" id="RHEA:12673"/>
        <dbReference type="ChEBI" id="CHEBI:15377"/>
        <dbReference type="ChEBI" id="CHEBI:65285"/>
        <dbReference type="ChEBI" id="CHEBI:80291"/>
        <dbReference type="EC" id="4.2.1.84"/>
    </reaction>
</comment>
<dbReference type="InterPro" id="IPR008990">
    <property type="entry name" value="Elect_transpt_acc-like_dom_sf"/>
</dbReference>
<dbReference type="EC" id="4.2.1.84" evidence="5"/>
<evidence type="ECO:0000256" key="4">
    <source>
        <dbReference type="ARBA" id="ARBA00044877"/>
    </source>
</evidence>
<dbReference type="InterPro" id="IPR049054">
    <property type="entry name" value="CN_hydtase_beta-like_N"/>
</dbReference>
<dbReference type="InterPro" id="IPR003168">
    <property type="entry name" value="Nitrile_hydratase_bsu"/>
</dbReference>
<dbReference type="Pfam" id="PF21006">
    <property type="entry name" value="NHase_beta_N"/>
    <property type="match status" value="1"/>
</dbReference>
<dbReference type="InterPro" id="IPR042262">
    <property type="entry name" value="CN_hydtase_beta_C"/>
</dbReference>
<organism evidence="8">
    <name type="scientific">Agrobacterium rosae</name>
    <dbReference type="NCBI Taxonomy" id="1972867"/>
    <lineage>
        <taxon>Bacteria</taxon>
        <taxon>Pseudomonadati</taxon>
        <taxon>Pseudomonadota</taxon>
        <taxon>Alphaproteobacteria</taxon>
        <taxon>Hyphomicrobiales</taxon>
        <taxon>Rhizobiaceae</taxon>
        <taxon>Rhizobium/Agrobacterium group</taxon>
        <taxon>Agrobacterium</taxon>
    </lineage>
</organism>
<sequence>MNGVHDLGGMDGMGPVGPTGWEPTYHAEWEKAAWAFFPFCARAGMYGLDEFRHHLEKLHPVHYFTAFYYEHWVHATEEIGLQKGYWTEAELKKRTDYYRTYPNAPLPPNNDCALVEFAEAAVKNGFSTARTINQQPKFKIGDIVTVDRSVPKKHTRRQGYVQGRTGEIVLFHGPHVYPDTTGNGMPETSEHLYTVRFLNRELFGEEAGEPNGSVTTDLWEPYITLAN</sequence>
<evidence type="ECO:0000313" key="8">
    <source>
        <dbReference type="EMBL" id="MDX8304462.1"/>
    </source>
</evidence>
<dbReference type="RefSeq" id="WP_320203198.1">
    <property type="nucleotide sequence ID" value="NZ_CP192782.1"/>
</dbReference>
<evidence type="ECO:0000256" key="1">
    <source>
        <dbReference type="ARBA" id="ARBA00004042"/>
    </source>
</evidence>
<evidence type="ECO:0000256" key="3">
    <source>
        <dbReference type="ARBA" id="ARBA00023239"/>
    </source>
</evidence>
<proteinExistence type="inferred from homology"/>
<dbReference type="EMBL" id="JAVRAF010000007">
    <property type="protein sequence ID" value="MDX8304462.1"/>
    <property type="molecule type" value="Genomic_DNA"/>
</dbReference>
<evidence type="ECO:0000259" key="6">
    <source>
        <dbReference type="Pfam" id="PF02211"/>
    </source>
</evidence>
<dbReference type="SUPFAM" id="SSF50090">
    <property type="entry name" value="Electron transport accessory proteins"/>
    <property type="match status" value="1"/>
</dbReference>
<dbReference type="InterPro" id="IPR024690">
    <property type="entry name" value="CN_hydtase_beta_dom_C"/>
</dbReference>
<feature type="domain" description="Nitrile hydratase beta subunit" evidence="6">
    <location>
        <begin position="128"/>
        <end position="224"/>
    </location>
</feature>
<evidence type="ECO:0000256" key="2">
    <source>
        <dbReference type="ARBA" id="ARBA00009098"/>
    </source>
</evidence>
<dbReference type="AlphaFoldDB" id="A0AAW9FLK1"/>
<dbReference type="Gene3D" id="1.10.472.20">
    <property type="entry name" value="Nitrile hydratase, beta subunit"/>
    <property type="match status" value="1"/>
</dbReference>
<evidence type="ECO:0000259" key="7">
    <source>
        <dbReference type="Pfam" id="PF21006"/>
    </source>
</evidence>
<comment type="function">
    <text evidence="1 5">NHase catalyzes the hydration of various nitrile compounds to the corresponding amides.</text>
</comment>
<feature type="domain" description="Nitrile hydratase beta subunit-like N-terminal" evidence="7">
    <location>
        <begin position="1"/>
        <end position="109"/>
    </location>
</feature>
<keyword evidence="3 5" id="KW-0456">Lyase</keyword>